<evidence type="ECO:0000256" key="1">
    <source>
        <dbReference type="ARBA" id="ARBA00023224"/>
    </source>
</evidence>
<dbReference type="Gene3D" id="1.10.287.950">
    <property type="entry name" value="Methyl-accepting chemotaxis protein"/>
    <property type="match status" value="1"/>
</dbReference>
<keyword evidence="7" id="KW-1185">Reference proteome</keyword>
<feature type="transmembrane region" description="Helical" evidence="4">
    <location>
        <begin position="28"/>
        <end position="51"/>
    </location>
</feature>
<accession>A0A841KYQ5</accession>
<dbReference type="PROSITE" id="PS50111">
    <property type="entry name" value="CHEMOTAXIS_TRANSDUC_2"/>
    <property type="match status" value="1"/>
</dbReference>
<dbReference type="InterPro" id="IPR004089">
    <property type="entry name" value="MCPsignal_dom"/>
</dbReference>
<dbReference type="Gene3D" id="3.30.450.20">
    <property type="entry name" value="PAS domain"/>
    <property type="match status" value="1"/>
</dbReference>
<keyword evidence="4" id="KW-0472">Membrane</keyword>
<comment type="caution">
    <text evidence="6">The sequence shown here is derived from an EMBL/GenBank/DDBJ whole genome shotgun (WGS) entry which is preliminary data.</text>
</comment>
<dbReference type="AlphaFoldDB" id="A0A841KYQ5"/>
<sequence length="528" mass="58252">MIGRIMGLFFAFAVVLNGYFFYLSKSIIGILIGSALSLSAGGILYILIIPIKQILEDSEKILNTNIHKKISSKHEKGALSPIVQALKRLQKNNMALVGKILTASDKIYSYSNDIQIYSEETEKGSKDINQSIFHITEQMERQAIDAGKTKEDISVIFKDIQEMAEFANTSKEEAKNMQHVITESVAIFEKITERLQEGSHASRSLAQEIKELENQANRIVDIVNVVTNISKQTGLLALNAAIEAARAGEEGKGFAVVANEVKKLATESTTSIEGIKALIESIIRQIEVIVGKMNHELSIVDGNIQLSAQAKKKFFDIQGATETTTKAIDHILALTQKEVEKIRGVDNFMGAVANAATACSATAEETTTASQHQAKAMEEIYESIEKFGNMARELKTIIMSYAQEFHLDEDDQNHIENVKNLLQGIAKEHKLEELTNGKLKEVKEKNTYLELLAVTGIDGLIKAATFELNSTIRDVGHREFYLDAIKGNIYVSKPYISSLTDDYCVTIAMPIKETSGRICGTLIGDVTL</sequence>
<keyword evidence="3" id="KW-0175">Coiled coil</keyword>
<feature type="domain" description="Methyl-accepting transducer" evidence="5">
    <location>
        <begin position="117"/>
        <end position="374"/>
    </location>
</feature>
<keyword evidence="4" id="KW-0812">Transmembrane</keyword>
<dbReference type="SUPFAM" id="SSF58104">
    <property type="entry name" value="Methyl-accepting chemotaxis protein (MCP) signaling domain"/>
    <property type="match status" value="1"/>
</dbReference>
<evidence type="ECO:0000256" key="3">
    <source>
        <dbReference type="SAM" id="Coils"/>
    </source>
</evidence>
<organism evidence="6 7">
    <name type="scientific">Anaerosolibacter carboniphilus</name>
    <dbReference type="NCBI Taxonomy" id="1417629"/>
    <lineage>
        <taxon>Bacteria</taxon>
        <taxon>Bacillati</taxon>
        <taxon>Bacillota</taxon>
        <taxon>Clostridia</taxon>
        <taxon>Peptostreptococcales</taxon>
        <taxon>Thermotaleaceae</taxon>
        <taxon>Anaerosolibacter</taxon>
    </lineage>
</organism>
<evidence type="ECO:0000313" key="7">
    <source>
        <dbReference type="Proteomes" id="UP000579281"/>
    </source>
</evidence>
<dbReference type="RefSeq" id="WP_184312999.1">
    <property type="nucleotide sequence ID" value="NZ_JACHEN010000040.1"/>
</dbReference>
<evidence type="ECO:0000259" key="5">
    <source>
        <dbReference type="PROSITE" id="PS50111"/>
    </source>
</evidence>
<feature type="transmembrane region" description="Helical" evidence="4">
    <location>
        <begin position="5"/>
        <end position="22"/>
    </location>
</feature>
<keyword evidence="1 2" id="KW-0807">Transducer</keyword>
<proteinExistence type="predicted"/>
<dbReference type="Pfam" id="PF00015">
    <property type="entry name" value="MCPsignal"/>
    <property type="match status" value="1"/>
</dbReference>
<keyword evidence="4" id="KW-1133">Transmembrane helix</keyword>
<dbReference type="CDD" id="cd12914">
    <property type="entry name" value="PDC1_DGC_like"/>
    <property type="match status" value="1"/>
</dbReference>
<dbReference type="Proteomes" id="UP000579281">
    <property type="component" value="Unassembled WGS sequence"/>
</dbReference>
<evidence type="ECO:0000256" key="4">
    <source>
        <dbReference type="SAM" id="Phobius"/>
    </source>
</evidence>
<dbReference type="SMART" id="SM00283">
    <property type="entry name" value="MA"/>
    <property type="match status" value="1"/>
</dbReference>
<dbReference type="GO" id="GO:0016020">
    <property type="term" value="C:membrane"/>
    <property type="evidence" value="ECO:0007669"/>
    <property type="project" value="InterPro"/>
</dbReference>
<dbReference type="PANTHER" id="PTHR32089">
    <property type="entry name" value="METHYL-ACCEPTING CHEMOTAXIS PROTEIN MCPB"/>
    <property type="match status" value="1"/>
</dbReference>
<evidence type="ECO:0000256" key="2">
    <source>
        <dbReference type="PROSITE-ProRule" id="PRU00284"/>
    </source>
</evidence>
<protein>
    <submittedName>
        <fullName evidence="6">Methyl-accepting chemotaxis protein</fullName>
    </submittedName>
</protein>
<dbReference type="GO" id="GO:0007165">
    <property type="term" value="P:signal transduction"/>
    <property type="evidence" value="ECO:0007669"/>
    <property type="project" value="UniProtKB-KW"/>
</dbReference>
<evidence type="ECO:0000313" key="6">
    <source>
        <dbReference type="EMBL" id="MBB6218487.1"/>
    </source>
</evidence>
<dbReference type="InterPro" id="IPR029151">
    <property type="entry name" value="Sensor-like_sf"/>
</dbReference>
<gene>
    <name evidence="6" type="ORF">HNQ80_004653</name>
</gene>
<feature type="coiled-coil region" evidence="3">
    <location>
        <begin position="195"/>
        <end position="222"/>
    </location>
</feature>
<dbReference type="SUPFAM" id="SSF103190">
    <property type="entry name" value="Sensory domain-like"/>
    <property type="match status" value="1"/>
</dbReference>
<reference evidence="6 7" key="1">
    <citation type="submission" date="2020-08" db="EMBL/GenBank/DDBJ databases">
        <title>Genomic Encyclopedia of Type Strains, Phase IV (KMG-IV): sequencing the most valuable type-strain genomes for metagenomic binning, comparative biology and taxonomic classification.</title>
        <authorList>
            <person name="Goeker M."/>
        </authorList>
    </citation>
    <scope>NUCLEOTIDE SEQUENCE [LARGE SCALE GENOMIC DNA]</scope>
    <source>
        <strain evidence="6 7">DSM 103526</strain>
    </source>
</reference>
<dbReference type="EMBL" id="JACHEN010000040">
    <property type="protein sequence ID" value="MBB6218487.1"/>
    <property type="molecule type" value="Genomic_DNA"/>
</dbReference>
<dbReference type="PANTHER" id="PTHR32089:SF112">
    <property type="entry name" value="LYSOZYME-LIKE PROTEIN-RELATED"/>
    <property type="match status" value="1"/>
</dbReference>
<name>A0A841KYQ5_9FIRM</name>